<dbReference type="AlphaFoldDB" id="A0A0D0C4W3"/>
<accession>A0A0D0C4W3</accession>
<evidence type="ECO:0000256" key="1">
    <source>
        <dbReference type="ARBA" id="ARBA00006349"/>
    </source>
</evidence>
<evidence type="ECO:0008006" key="4">
    <source>
        <dbReference type="Google" id="ProtNLM"/>
    </source>
</evidence>
<dbReference type="InterPro" id="IPR009643">
    <property type="entry name" value="HS1-bd"/>
</dbReference>
<protein>
    <recommendedName>
        <fullName evidence="4">Heat shock factor-binding protein 1</fullName>
    </recommendedName>
</protein>
<dbReference type="Pfam" id="PF06825">
    <property type="entry name" value="HSBP1"/>
    <property type="match status" value="1"/>
</dbReference>
<keyword evidence="3" id="KW-1185">Reference proteome</keyword>
<dbReference type="GO" id="GO:0005829">
    <property type="term" value="C:cytosol"/>
    <property type="evidence" value="ECO:0007669"/>
    <property type="project" value="TreeGrafter"/>
</dbReference>
<dbReference type="HOGENOM" id="CLU_2776168_0_0_1"/>
<dbReference type="Proteomes" id="UP000053593">
    <property type="component" value="Unassembled WGS sequence"/>
</dbReference>
<gene>
    <name evidence="2" type="ORF">GYMLUDRAFT_163569</name>
</gene>
<proteinExistence type="inferred from homology"/>
<sequence>MGDQPFSPHELTAFVETLIEQLDVKFDQMSTQILNTMTQMSARVDALEAALQDIINGDTPTPGTPSGRE</sequence>
<reference evidence="2 3" key="1">
    <citation type="submission" date="2014-04" db="EMBL/GenBank/DDBJ databases">
        <title>Evolutionary Origins and Diversification of the Mycorrhizal Mutualists.</title>
        <authorList>
            <consortium name="DOE Joint Genome Institute"/>
            <consortium name="Mycorrhizal Genomics Consortium"/>
            <person name="Kohler A."/>
            <person name="Kuo A."/>
            <person name="Nagy L.G."/>
            <person name="Floudas D."/>
            <person name="Copeland A."/>
            <person name="Barry K.W."/>
            <person name="Cichocki N."/>
            <person name="Veneault-Fourrey C."/>
            <person name="LaButti K."/>
            <person name="Lindquist E.A."/>
            <person name="Lipzen A."/>
            <person name="Lundell T."/>
            <person name="Morin E."/>
            <person name="Murat C."/>
            <person name="Riley R."/>
            <person name="Ohm R."/>
            <person name="Sun H."/>
            <person name="Tunlid A."/>
            <person name="Henrissat B."/>
            <person name="Grigoriev I.V."/>
            <person name="Hibbett D.S."/>
            <person name="Martin F."/>
        </authorList>
    </citation>
    <scope>NUCLEOTIDE SEQUENCE [LARGE SCALE GENOMIC DNA]</scope>
    <source>
        <strain evidence="2 3">FD-317 M1</strain>
    </source>
</reference>
<dbReference type="EMBL" id="KN834765">
    <property type="protein sequence ID" value="KIK63181.1"/>
    <property type="molecule type" value="Genomic_DNA"/>
</dbReference>
<organism evidence="2 3">
    <name type="scientific">Collybiopsis luxurians FD-317 M1</name>
    <dbReference type="NCBI Taxonomy" id="944289"/>
    <lineage>
        <taxon>Eukaryota</taxon>
        <taxon>Fungi</taxon>
        <taxon>Dikarya</taxon>
        <taxon>Basidiomycota</taxon>
        <taxon>Agaricomycotina</taxon>
        <taxon>Agaricomycetes</taxon>
        <taxon>Agaricomycetidae</taxon>
        <taxon>Agaricales</taxon>
        <taxon>Marasmiineae</taxon>
        <taxon>Omphalotaceae</taxon>
        <taxon>Collybiopsis</taxon>
        <taxon>Collybiopsis luxurians</taxon>
    </lineage>
</organism>
<evidence type="ECO:0000313" key="3">
    <source>
        <dbReference type="Proteomes" id="UP000053593"/>
    </source>
</evidence>
<dbReference type="OrthoDB" id="5396786at2759"/>
<dbReference type="GO" id="GO:0070370">
    <property type="term" value="P:cellular heat acclimation"/>
    <property type="evidence" value="ECO:0007669"/>
    <property type="project" value="TreeGrafter"/>
</dbReference>
<dbReference type="GO" id="GO:0003714">
    <property type="term" value="F:transcription corepressor activity"/>
    <property type="evidence" value="ECO:0007669"/>
    <property type="project" value="InterPro"/>
</dbReference>
<comment type="similarity">
    <text evidence="1">Belongs to the HSBP1 family.</text>
</comment>
<name>A0A0D0C4W3_9AGAR</name>
<dbReference type="PANTHER" id="PTHR19424:SF0">
    <property type="entry name" value="HEAT SHOCK FACTOR BINDING PROTEIN 1"/>
    <property type="match status" value="1"/>
</dbReference>
<dbReference type="GO" id="GO:0005634">
    <property type="term" value="C:nucleus"/>
    <property type="evidence" value="ECO:0007669"/>
    <property type="project" value="TreeGrafter"/>
</dbReference>
<dbReference type="Gene3D" id="1.20.5.430">
    <property type="match status" value="1"/>
</dbReference>
<dbReference type="PANTHER" id="PTHR19424">
    <property type="entry name" value="HEAT SHOCK FACTOR BINDING PROTEIN 1"/>
    <property type="match status" value="1"/>
</dbReference>
<evidence type="ECO:0000313" key="2">
    <source>
        <dbReference type="EMBL" id="KIK63181.1"/>
    </source>
</evidence>